<dbReference type="AlphaFoldDB" id="A0A9D1HET3"/>
<dbReference type="InterPro" id="IPR017946">
    <property type="entry name" value="PLC-like_Pdiesterase_TIM-brl"/>
</dbReference>
<dbReference type="GO" id="GO:0008081">
    <property type="term" value="F:phosphoric diester hydrolase activity"/>
    <property type="evidence" value="ECO:0007669"/>
    <property type="project" value="InterPro"/>
</dbReference>
<reference evidence="2" key="1">
    <citation type="submission" date="2020-10" db="EMBL/GenBank/DDBJ databases">
        <authorList>
            <person name="Gilroy R."/>
        </authorList>
    </citation>
    <scope>NUCLEOTIDE SEQUENCE</scope>
    <source>
        <strain evidence="2">CHK187-14744</strain>
    </source>
</reference>
<feature type="domain" description="GP-PDE" evidence="1">
    <location>
        <begin position="43"/>
        <end position="289"/>
    </location>
</feature>
<dbReference type="PANTHER" id="PTHR46211">
    <property type="entry name" value="GLYCEROPHOSPHORYL DIESTER PHOSPHODIESTERASE"/>
    <property type="match status" value="1"/>
</dbReference>
<comment type="caution">
    <text evidence="2">The sequence shown here is derived from an EMBL/GenBank/DDBJ whole genome shotgun (WGS) entry which is preliminary data.</text>
</comment>
<protein>
    <submittedName>
        <fullName evidence="2">Glycerophosphodiester phosphodiesterase</fullName>
    </submittedName>
</protein>
<name>A0A9D1HET3_9FIRM</name>
<dbReference type="Proteomes" id="UP000824164">
    <property type="component" value="Unassembled WGS sequence"/>
</dbReference>
<accession>A0A9D1HET3</accession>
<dbReference type="PROSITE" id="PS51704">
    <property type="entry name" value="GP_PDE"/>
    <property type="match status" value="1"/>
</dbReference>
<dbReference type="InterPro" id="IPR030395">
    <property type="entry name" value="GP_PDE_dom"/>
</dbReference>
<evidence type="ECO:0000259" key="1">
    <source>
        <dbReference type="PROSITE" id="PS51704"/>
    </source>
</evidence>
<dbReference type="EMBL" id="DVLT01000008">
    <property type="protein sequence ID" value="HIU01889.1"/>
    <property type="molecule type" value="Genomic_DNA"/>
</dbReference>
<proteinExistence type="predicted"/>
<evidence type="ECO:0000313" key="2">
    <source>
        <dbReference type="EMBL" id="HIU01889.1"/>
    </source>
</evidence>
<organism evidence="2 3">
    <name type="scientific">Candidatus Onthocola gallistercoris</name>
    <dbReference type="NCBI Taxonomy" id="2840876"/>
    <lineage>
        <taxon>Bacteria</taxon>
        <taxon>Bacillati</taxon>
        <taxon>Bacillota</taxon>
        <taxon>Bacilli</taxon>
        <taxon>Candidatus Onthocola</taxon>
    </lineage>
</organism>
<dbReference type="Pfam" id="PF03009">
    <property type="entry name" value="GDPD"/>
    <property type="match status" value="1"/>
</dbReference>
<dbReference type="PANTHER" id="PTHR46211:SF1">
    <property type="entry name" value="GLYCEROPHOSPHODIESTER PHOSPHODIESTERASE, CYTOPLASMIC"/>
    <property type="match status" value="1"/>
</dbReference>
<evidence type="ECO:0000313" key="3">
    <source>
        <dbReference type="Proteomes" id="UP000824164"/>
    </source>
</evidence>
<reference evidence="2" key="2">
    <citation type="journal article" date="2021" name="PeerJ">
        <title>Extensive microbial diversity within the chicken gut microbiome revealed by metagenomics and culture.</title>
        <authorList>
            <person name="Gilroy R."/>
            <person name="Ravi A."/>
            <person name="Getino M."/>
            <person name="Pursley I."/>
            <person name="Horton D.L."/>
            <person name="Alikhan N.F."/>
            <person name="Baker D."/>
            <person name="Gharbi K."/>
            <person name="Hall N."/>
            <person name="Watson M."/>
            <person name="Adriaenssens E.M."/>
            <person name="Foster-Nyarko E."/>
            <person name="Jarju S."/>
            <person name="Secka A."/>
            <person name="Antonio M."/>
            <person name="Oren A."/>
            <person name="Chaudhuri R.R."/>
            <person name="La Ragione R."/>
            <person name="Hildebrand F."/>
            <person name="Pallen M.J."/>
        </authorList>
    </citation>
    <scope>NUCLEOTIDE SEQUENCE</scope>
    <source>
        <strain evidence="2">CHK187-14744</strain>
    </source>
</reference>
<dbReference type="SUPFAM" id="SSF51695">
    <property type="entry name" value="PLC-like phosphodiesterases"/>
    <property type="match status" value="1"/>
</dbReference>
<sequence>MGNISKKARHLLHTAFFLQLGFLFATAPRIPGRRQKVWEPFVGKNFAHRGLHDNSWGIPENSMMAFKRAVDRNYGIELDVHLTADQQLVVHHDESLYRMCHIDRKIERTTLKELRTYHLLNTEETIPTLDEVLQMVNGQVPLLIELKCETAKYKELCRKVYEALAAYQGPFLIESFNPLVLRWFRKHHPDILRGQLSCNFFKEKPHCDLVLFLITSLCSNFLCRPDFISYKYTDIGSLNVRIACGLFRSKLAVWTIKSRDAYEKMRSRAQMFIFEGFLPDAPHASVRPPKSARKLGEHLLFNENYDASTLHADA</sequence>
<dbReference type="GO" id="GO:0006629">
    <property type="term" value="P:lipid metabolic process"/>
    <property type="evidence" value="ECO:0007669"/>
    <property type="project" value="InterPro"/>
</dbReference>
<gene>
    <name evidence="2" type="ORF">IAB63_01375</name>
</gene>
<dbReference type="Gene3D" id="3.20.20.190">
    <property type="entry name" value="Phosphatidylinositol (PI) phosphodiesterase"/>
    <property type="match status" value="1"/>
</dbReference>